<evidence type="ECO:0000259" key="1">
    <source>
        <dbReference type="Pfam" id="PF13460"/>
    </source>
</evidence>
<dbReference type="InterPro" id="IPR016040">
    <property type="entry name" value="NAD(P)-bd_dom"/>
</dbReference>
<proteinExistence type="predicted"/>
<dbReference type="InterPro" id="IPR021295">
    <property type="entry name" value="DUF2867"/>
</dbReference>
<dbReference type="Pfam" id="PF11066">
    <property type="entry name" value="DUF2867"/>
    <property type="match status" value="1"/>
</dbReference>
<dbReference type="EMBL" id="LSZF01000026">
    <property type="protein sequence ID" value="OWM34570.1"/>
    <property type="molecule type" value="Genomic_DNA"/>
</dbReference>
<dbReference type="SUPFAM" id="SSF51735">
    <property type="entry name" value="NAD(P)-binding Rossmann-fold domains"/>
    <property type="match status" value="1"/>
</dbReference>
<dbReference type="PANTHER" id="PTHR12126">
    <property type="entry name" value="NADH-UBIQUINONE OXIDOREDUCTASE 39 KDA SUBUNIT-RELATED"/>
    <property type="match status" value="1"/>
</dbReference>
<reference evidence="3" key="1">
    <citation type="submission" date="2016-02" db="EMBL/GenBank/DDBJ databases">
        <title>Genomic analyses of a collection of pathogenic Corynebacterium diphtheriae.</title>
        <authorList>
            <person name="Sangal V."/>
            <person name="Titov L."/>
        </authorList>
    </citation>
    <scope>NUCLEOTIDE SEQUENCE [LARGE SCALE GENOMIC DNA]</scope>
    <source>
        <strain evidence="3">1438</strain>
    </source>
</reference>
<evidence type="ECO:0000313" key="2">
    <source>
        <dbReference type="EMBL" id="OWM34570.1"/>
    </source>
</evidence>
<evidence type="ECO:0000313" key="3">
    <source>
        <dbReference type="Proteomes" id="UP000197692"/>
    </source>
</evidence>
<dbReference type="Proteomes" id="UP000197692">
    <property type="component" value="Unassembled WGS sequence"/>
</dbReference>
<dbReference type="Gene3D" id="3.40.50.720">
    <property type="entry name" value="NAD(P)-binding Rossmann-like Domain"/>
    <property type="match status" value="1"/>
</dbReference>
<name>A0A854NF07_CORDP</name>
<accession>A0A854NF07</accession>
<sequence length="497" mass="55500">MNSTITPTLNLKAQHAERRVVVTGASGYVGARLVVELLSTGFNVRATSRSLSSLKRFPWYDQVEAVEADLSISEDVNRLFEDVDTVFYLVHSMSGTQNFEELESKIASKVAQAAHSNGVRQIIYLSGLHPRTELDKLSPHMRSRENVARILGSTAVPAITFRAATLIGSGSASFEMIRHLTERLPIMVAPQWINNKIEPISIRDTLYYLVKAADLPEPINEEFDIGSGHIYTFADLLRIYGKIRGLRRTIVSLPIPLPLDTLSGLWIAAITPAPLSLAQPLAQSMQEDAICSNRSIRDYISDPPSGLADYPTSVRRALQQESMGVLSSWDSSWKNLSSTDHLPSDPEWTGRTVYSDVQEQSFRSEPAKVWRVIEGIGGHHGWYSTPLLWFVRGVIDKAIGGPGLGGRRDPNRLRVGDRVDFWRVEEVTPEKQLTLRAEMRASGQAWLQFTINGNTLRQRAVYFPKGLLGRVYWLALIPFHAVIFPTMLRNIIQAGDN</sequence>
<protein>
    <submittedName>
        <fullName evidence="2">NAD(P)-dependent oxidoreductase</fullName>
    </submittedName>
</protein>
<dbReference type="Pfam" id="PF13460">
    <property type="entry name" value="NAD_binding_10"/>
    <property type="match status" value="1"/>
</dbReference>
<dbReference type="PANTHER" id="PTHR12126:SF11">
    <property type="entry name" value="NADH DEHYDROGENASE [UBIQUINONE] 1 ALPHA SUBCOMPLEX SUBUNIT 9, MITOCHONDRIAL"/>
    <property type="match status" value="1"/>
</dbReference>
<feature type="domain" description="NAD(P)-binding" evidence="1">
    <location>
        <begin position="24"/>
        <end position="136"/>
    </location>
</feature>
<dbReference type="InterPro" id="IPR051207">
    <property type="entry name" value="ComplexI_NDUFA9_subunit"/>
</dbReference>
<dbReference type="GO" id="GO:0044877">
    <property type="term" value="F:protein-containing complex binding"/>
    <property type="evidence" value="ECO:0007669"/>
    <property type="project" value="TreeGrafter"/>
</dbReference>
<dbReference type="AlphaFoldDB" id="A0A854NF07"/>
<dbReference type="RefSeq" id="WP_010934213.1">
    <property type="nucleotide sequence ID" value="NZ_JADQTR010000014.1"/>
</dbReference>
<comment type="caution">
    <text evidence="2">The sequence shown here is derived from an EMBL/GenBank/DDBJ whole genome shotgun (WGS) entry which is preliminary data.</text>
</comment>
<gene>
    <name evidence="2" type="ORF">AY602_07780</name>
</gene>
<organism evidence="2 3">
    <name type="scientific">Corynebacterium diphtheriae bv. mitis</name>
    <dbReference type="NCBI Taxonomy" id="1806053"/>
    <lineage>
        <taxon>Bacteria</taxon>
        <taxon>Bacillati</taxon>
        <taxon>Actinomycetota</taxon>
        <taxon>Actinomycetes</taxon>
        <taxon>Mycobacteriales</taxon>
        <taxon>Corynebacteriaceae</taxon>
        <taxon>Corynebacterium</taxon>
    </lineage>
</organism>
<dbReference type="SMR" id="A0A854NF07"/>
<dbReference type="InterPro" id="IPR036291">
    <property type="entry name" value="NAD(P)-bd_dom_sf"/>
</dbReference>